<keyword evidence="12" id="KW-1185">Reference proteome</keyword>
<dbReference type="PROSITE" id="PS50003">
    <property type="entry name" value="PH_DOMAIN"/>
    <property type="match status" value="1"/>
</dbReference>
<dbReference type="CDD" id="cd10413">
    <property type="entry name" value="SH2_Grb7"/>
    <property type="match status" value="1"/>
</dbReference>
<feature type="compositionally biased region" description="Pro residues" evidence="7">
    <location>
        <begin position="413"/>
        <end position="426"/>
    </location>
</feature>
<evidence type="ECO:0000313" key="12">
    <source>
        <dbReference type="Proteomes" id="UP000535403"/>
    </source>
</evidence>
<evidence type="ECO:0000256" key="3">
    <source>
        <dbReference type="ARBA" id="ARBA00022490"/>
    </source>
</evidence>
<evidence type="ECO:0000313" key="11">
    <source>
        <dbReference type="EMBL" id="NXV96516.1"/>
    </source>
</evidence>
<comment type="subcellular location">
    <subcellularLocation>
        <location evidence="1">Cytoplasm</location>
    </subcellularLocation>
</comment>
<evidence type="ECO:0000259" key="8">
    <source>
        <dbReference type="PROSITE" id="PS50001"/>
    </source>
</evidence>
<evidence type="ECO:0000256" key="1">
    <source>
        <dbReference type="ARBA" id="ARBA00004496"/>
    </source>
</evidence>
<dbReference type="Gene3D" id="2.30.29.30">
    <property type="entry name" value="Pleckstrin-homology domain (PH domain)/Phosphotyrosine-binding domain (PTB)"/>
    <property type="match status" value="1"/>
</dbReference>
<evidence type="ECO:0000256" key="5">
    <source>
        <dbReference type="ARBA" id="ARBA00022999"/>
    </source>
</evidence>
<dbReference type="GO" id="GO:0007165">
    <property type="term" value="P:signal transduction"/>
    <property type="evidence" value="ECO:0007669"/>
    <property type="project" value="InterPro"/>
</dbReference>
<comment type="caution">
    <text evidence="11">The sequence shown here is derived from an EMBL/GenBank/DDBJ whole genome shotgun (WGS) entry which is preliminary data.</text>
</comment>
<evidence type="ECO:0000256" key="6">
    <source>
        <dbReference type="PROSITE-ProRule" id="PRU00191"/>
    </source>
</evidence>
<dbReference type="PROSITE" id="PS50200">
    <property type="entry name" value="RA"/>
    <property type="match status" value="1"/>
</dbReference>
<dbReference type="Pfam" id="PF00169">
    <property type="entry name" value="PH"/>
    <property type="match status" value="1"/>
</dbReference>
<dbReference type="PANTHER" id="PTHR11243">
    <property type="entry name" value="GROWTH FACTOR RECEPTOR-BOUND PROTEIN"/>
    <property type="match status" value="1"/>
</dbReference>
<dbReference type="InterPro" id="IPR029071">
    <property type="entry name" value="Ubiquitin-like_domsf"/>
</dbReference>
<dbReference type="InterPro" id="IPR000980">
    <property type="entry name" value="SH2"/>
</dbReference>
<accession>A0A7L3Y4A9</accession>
<dbReference type="Proteomes" id="UP000535403">
    <property type="component" value="Unassembled WGS sequence"/>
</dbReference>
<dbReference type="SMART" id="SM00314">
    <property type="entry name" value="RA"/>
    <property type="match status" value="1"/>
</dbReference>
<dbReference type="InterPro" id="IPR039664">
    <property type="entry name" value="GRB/APBB1IP"/>
</dbReference>
<evidence type="ECO:0000259" key="9">
    <source>
        <dbReference type="PROSITE" id="PS50003"/>
    </source>
</evidence>
<dbReference type="AlphaFoldDB" id="A0A7L3Y4A9"/>
<evidence type="ECO:0000259" key="10">
    <source>
        <dbReference type="PROSITE" id="PS50200"/>
    </source>
</evidence>
<dbReference type="SUPFAM" id="SSF55550">
    <property type="entry name" value="SH2 domain"/>
    <property type="match status" value="1"/>
</dbReference>
<dbReference type="FunFam" id="3.30.505.10:FF:000015">
    <property type="entry name" value="Growth factor receptor-bound protein 10 isoform X1"/>
    <property type="match status" value="1"/>
</dbReference>
<dbReference type="InterPro" id="IPR035032">
    <property type="entry name" value="Grb7_SH2"/>
</dbReference>
<dbReference type="InterPro" id="IPR001849">
    <property type="entry name" value="PH_domain"/>
</dbReference>
<feature type="region of interest" description="Disordered" evidence="7">
    <location>
        <begin position="1"/>
        <end position="120"/>
    </location>
</feature>
<name>A0A7L3Y4A9_9AVES</name>
<dbReference type="GO" id="GO:0005737">
    <property type="term" value="C:cytoplasm"/>
    <property type="evidence" value="ECO:0007669"/>
    <property type="project" value="UniProtKB-SubCell"/>
</dbReference>
<proteinExistence type="inferred from homology"/>
<dbReference type="CDD" id="cd01259">
    <property type="entry name" value="PH_APBB1IP"/>
    <property type="match status" value="1"/>
</dbReference>
<dbReference type="Gene3D" id="3.30.505.10">
    <property type="entry name" value="SH2 domain"/>
    <property type="match status" value="1"/>
</dbReference>
<dbReference type="InterPro" id="IPR036860">
    <property type="entry name" value="SH2_dom_sf"/>
</dbReference>
<feature type="region of interest" description="Disordered" evidence="7">
    <location>
        <begin position="401"/>
        <end position="435"/>
    </location>
</feature>
<feature type="non-terminal residue" evidence="11">
    <location>
        <position position="601"/>
    </location>
</feature>
<dbReference type="InterPro" id="IPR011993">
    <property type="entry name" value="PH-like_dom_sf"/>
</dbReference>
<evidence type="ECO:0000256" key="2">
    <source>
        <dbReference type="ARBA" id="ARBA00006708"/>
    </source>
</evidence>
<dbReference type="PRINTS" id="PR00401">
    <property type="entry name" value="SH2DOMAIN"/>
</dbReference>
<keyword evidence="4" id="KW-0597">Phosphoprotein</keyword>
<dbReference type="InterPro" id="IPR000159">
    <property type="entry name" value="RA_dom"/>
</dbReference>
<feature type="domain" description="SH2" evidence="8">
    <location>
        <begin position="500"/>
        <end position="596"/>
    </location>
</feature>
<dbReference type="InterPro" id="IPR039665">
    <property type="entry name" value="PH_APBB1IP"/>
</dbReference>
<dbReference type="PANTHER" id="PTHR11243:SF25">
    <property type="entry name" value="GROWTH FACTOR RECEPTOR-BOUND PROTEIN 7"/>
    <property type="match status" value="1"/>
</dbReference>
<dbReference type="SMART" id="SM00252">
    <property type="entry name" value="SH2"/>
    <property type="match status" value="1"/>
</dbReference>
<dbReference type="InterPro" id="IPR015042">
    <property type="entry name" value="BPS-dom"/>
</dbReference>
<protein>
    <submittedName>
        <fullName evidence="11">GRB7 protein</fullName>
    </submittedName>
</protein>
<dbReference type="Pfam" id="PF00017">
    <property type="entry name" value="SH2"/>
    <property type="match status" value="1"/>
</dbReference>
<feature type="domain" description="Ras-associating" evidence="10">
    <location>
        <begin position="122"/>
        <end position="208"/>
    </location>
</feature>
<feature type="non-terminal residue" evidence="11">
    <location>
        <position position="1"/>
    </location>
</feature>
<dbReference type="SUPFAM" id="SSF54236">
    <property type="entry name" value="Ubiquitin-like"/>
    <property type="match status" value="1"/>
</dbReference>
<keyword evidence="5 6" id="KW-0727">SH2 domain</keyword>
<evidence type="ECO:0000256" key="4">
    <source>
        <dbReference type="ARBA" id="ARBA00022553"/>
    </source>
</evidence>
<dbReference type="EMBL" id="VZUG01035821">
    <property type="protein sequence ID" value="NXV96516.1"/>
    <property type="molecule type" value="Genomic_DNA"/>
</dbReference>
<reference evidence="11 12" key="1">
    <citation type="submission" date="2019-09" db="EMBL/GenBank/DDBJ databases">
        <title>Bird 10,000 Genomes (B10K) Project - Family phase.</title>
        <authorList>
            <person name="Zhang G."/>
        </authorList>
    </citation>
    <scope>NUCLEOTIDE SEQUENCE [LARGE SCALE GENOMIC DNA]</scope>
    <source>
        <strain evidence="11">OUT-0025</strain>
        <tissue evidence="11">Blood</tissue>
    </source>
</reference>
<feature type="domain" description="PH" evidence="9">
    <location>
        <begin position="250"/>
        <end position="382"/>
    </location>
</feature>
<dbReference type="SUPFAM" id="SSF50729">
    <property type="entry name" value="PH domain-like"/>
    <property type="match status" value="1"/>
</dbReference>
<gene>
    <name evidence="11" type="primary">Grb7</name>
    <name evidence="11" type="ORF">CALBOR_R13136</name>
</gene>
<dbReference type="Gene3D" id="3.10.20.90">
    <property type="entry name" value="Phosphatidylinositol 3-kinase Catalytic Subunit, Chain A, domain 1"/>
    <property type="match status" value="1"/>
</dbReference>
<dbReference type="Pfam" id="PF08947">
    <property type="entry name" value="BPS"/>
    <property type="match status" value="1"/>
</dbReference>
<comment type="similarity">
    <text evidence="2">Belongs to the GRB7/10/14 family.</text>
</comment>
<dbReference type="SMART" id="SM00233">
    <property type="entry name" value="PH"/>
    <property type="match status" value="1"/>
</dbReference>
<dbReference type="PROSITE" id="PS50001">
    <property type="entry name" value="SH2"/>
    <property type="match status" value="1"/>
</dbReference>
<organism evidence="11 12">
    <name type="scientific">Calonectris borealis</name>
    <name type="common">Cory's shearwater</name>
    <dbReference type="NCBI Taxonomy" id="1323832"/>
    <lineage>
        <taxon>Eukaryota</taxon>
        <taxon>Metazoa</taxon>
        <taxon>Chordata</taxon>
        <taxon>Craniata</taxon>
        <taxon>Vertebrata</taxon>
        <taxon>Euteleostomi</taxon>
        <taxon>Archelosauria</taxon>
        <taxon>Archosauria</taxon>
        <taxon>Dinosauria</taxon>
        <taxon>Saurischia</taxon>
        <taxon>Theropoda</taxon>
        <taxon>Coelurosauria</taxon>
        <taxon>Aves</taxon>
        <taxon>Neognathae</taxon>
        <taxon>Neoaves</taxon>
        <taxon>Aequornithes</taxon>
        <taxon>Procellariiformes</taxon>
        <taxon>Procellariidae</taxon>
        <taxon>Calonectris</taxon>
    </lineage>
</organism>
<keyword evidence="3" id="KW-0963">Cytoplasm</keyword>
<sequence length="601" mass="66337">TPGPAAAGTRTRSLVGCRTRSLPPDNAMDGGAQQSSLREPPGPGGAEQEGVPGEWDGGEGPPEVKRSQPLFIHGSSRQLPEEEPRASSLPSIPNPFPELCSPSNSPILSSPALGQGPPREGASHVVKVFGEDGACRSLEASAGTTARQLCETLVRRTRALQDHSWALVELHQHLALERCLEDHESVVEVQSSWPPGADSRFVFRKNFAKYELFKSNASLFPEVMVSSCLEANKSMAHSELIQNFLNSGSCPEVQGFLQLREAGRKVWKRFYFSLRRSGLYYSTKGTSKVRGRAGARPGGCGGAGPDTPAPQDPRHLQYFADLTESNIYYVTQGKKLYGTPTEFGFCIKPYKVRSGVKGLKLLCSEDEQSRSCWMAAFRLFKYGMQLYRNYQQAQARLSQPPWIGPTPLVSAAPPQPPSHGEPPGHPPSRRPPQRSVSDNALVAMDFSGCTGRVIENPSEVLTVALEEAQAWRKKTTHRYSLPAACQSSPLSAAIHRTQPWFHGRISREDTQQLIGRQGLVDGVFLVRESQRNPKGFVLSLCHLQRVKHYLILPSEEEGRLYFTMDDGQTRFADLIQLVEFHQINRGILPCKLRHYCTCVAL</sequence>
<evidence type="ECO:0000256" key="7">
    <source>
        <dbReference type="SAM" id="MobiDB-lite"/>
    </source>
</evidence>
<dbReference type="Pfam" id="PF21989">
    <property type="entry name" value="RA_2"/>
    <property type="match status" value="1"/>
</dbReference>